<dbReference type="GO" id="GO:0005789">
    <property type="term" value="C:endoplasmic reticulum membrane"/>
    <property type="evidence" value="ECO:0007669"/>
    <property type="project" value="TreeGrafter"/>
</dbReference>
<dbReference type="GO" id="GO:0031902">
    <property type="term" value="C:late endosome membrane"/>
    <property type="evidence" value="ECO:0007669"/>
    <property type="project" value="TreeGrafter"/>
</dbReference>
<dbReference type="InterPro" id="IPR006342">
    <property type="entry name" value="FkbM_mtfrase"/>
</dbReference>
<comment type="caution">
    <text evidence="2">The sequence shown here is derived from an EMBL/GenBank/DDBJ whole genome shotgun (WGS) entry which is preliminary data.</text>
</comment>
<dbReference type="Gene3D" id="3.40.50.150">
    <property type="entry name" value="Vaccinia Virus protein VP39"/>
    <property type="match status" value="1"/>
</dbReference>
<sequence>MSKAEGSGLRARPALAIFAVCCALGLLALYRPAGQANEATLQKLTGLMYRPTWGDMPANMTIPMSVPGWAWDAAAATTGLVDGKVNMSVPWNSQFGEDKWLMQRMYYNKRNGFYLEFGAHDGASISNTKWLHDNAGWKGMLIEANPVLYTTLAANRPQDINIGVAICDKFQIVHFANRGNVGGIWEFMNPEHMEKWFKGFDESTLSPVACVPLMFLLDRFGVKHIDFWSLDVEGAELAVLKAFDFSQVTVDVIVAETSGDDPAKDEAVCAILANNGFVAVEHSNKDTLLNKMDTFFVHRRVLRQRSHGPGFAELKT</sequence>
<dbReference type="SUPFAM" id="SSF53335">
    <property type="entry name" value="S-adenosyl-L-methionine-dependent methyltransferases"/>
    <property type="match status" value="1"/>
</dbReference>
<evidence type="ECO:0000313" key="2">
    <source>
        <dbReference type="EMBL" id="KAI7842781.1"/>
    </source>
</evidence>
<dbReference type="PANTHER" id="PTHR34009">
    <property type="entry name" value="PROTEIN STAR"/>
    <property type="match status" value="1"/>
</dbReference>
<evidence type="ECO:0000259" key="1">
    <source>
        <dbReference type="Pfam" id="PF05050"/>
    </source>
</evidence>
<dbReference type="GO" id="GO:0006888">
    <property type="term" value="P:endoplasmic reticulum to Golgi vesicle-mediated transport"/>
    <property type="evidence" value="ECO:0007669"/>
    <property type="project" value="TreeGrafter"/>
</dbReference>
<name>A0AAD5H3Q1_9CHLO</name>
<dbReference type="Pfam" id="PF05050">
    <property type="entry name" value="Methyltransf_21"/>
    <property type="match status" value="1"/>
</dbReference>
<dbReference type="GO" id="GO:0005794">
    <property type="term" value="C:Golgi apparatus"/>
    <property type="evidence" value="ECO:0007669"/>
    <property type="project" value="TreeGrafter"/>
</dbReference>
<accession>A0AAD5H3Q1</accession>
<dbReference type="InterPro" id="IPR029063">
    <property type="entry name" value="SAM-dependent_MTases_sf"/>
</dbReference>
<dbReference type="InterPro" id="IPR053202">
    <property type="entry name" value="EGF_Rcpt_Signaling_Reg"/>
</dbReference>
<keyword evidence="3" id="KW-1185">Reference proteome</keyword>
<proteinExistence type="predicted"/>
<dbReference type="PANTHER" id="PTHR34009:SF2">
    <property type="entry name" value="PROTEIN STAR"/>
    <property type="match status" value="1"/>
</dbReference>
<dbReference type="EMBL" id="JADXDR010000048">
    <property type="protein sequence ID" value="KAI7842781.1"/>
    <property type="molecule type" value="Genomic_DNA"/>
</dbReference>
<dbReference type="AlphaFoldDB" id="A0AAD5H3Q1"/>
<organism evidence="2 3">
    <name type="scientific">Chlorella ohadii</name>
    <dbReference type="NCBI Taxonomy" id="2649997"/>
    <lineage>
        <taxon>Eukaryota</taxon>
        <taxon>Viridiplantae</taxon>
        <taxon>Chlorophyta</taxon>
        <taxon>core chlorophytes</taxon>
        <taxon>Trebouxiophyceae</taxon>
        <taxon>Chlorellales</taxon>
        <taxon>Chlorellaceae</taxon>
        <taxon>Chlorella clade</taxon>
        <taxon>Chlorella</taxon>
    </lineage>
</organism>
<feature type="domain" description="Methyltransferase FkbM" evidence="1">
    <location>
        <begin position="117"/>
        <end position="277"/>
    </location>
</feature>
<evidence type="ECO:0000313" key="3">
    <source>
        <dbReference type="Proteomes" id="UP001205105"/>
    </source>
</evidence>
<dbReference type="Proteomes" id="UP001205105">
    <property type="component" value="Unassembled WGS sequence"/>
</dbReference>
<dbReference type="GO" id="GO:0005886">
    <property type="term" value="C:plasma membrane"/>
    <property type="evidence" value="ECO:0007669"/>
    <property type="project" value="TreeGrafter"/>
</dbReference>
<protein>
    <recommendedName>
        <fullName evidence="1">Methyltransferase FkbM domain-containing protein</fullName>
    </recommendedName>
</protein>
<gene>
    <name evidence="2" type="ORF">COHA_003527</name>
</gene>
<reference evidence="2" key="1">
    <citation type="submission" date="2020-11" db="EMBL/GenBank/DDBJ databases">
        <title>Chlorella ohadii genome sequencing and assembly.</title>
        <authorList>
            <person name="Murik O."/>
            <person name="Treves H."/>
            <person name="Kedem I."/>
            <person name="Shotland Y."/>
            <person name="Kaplan A."/>
        </authorList>
    </citation>
    <scope>NUCLEOTIDE SEQUENCE</scope>
    <source>
        <strain evidence="2">1</strain>
    </source>
</reference>
<dbReference type="GO" id="GO:0016197">
    <property type="term" value="P:endosomal transport"/>
    <property type="evidence" value="ECO:0007669"/>
    <property type="project" value="TreeGrafter"/>
</dbReference>